<dbReference type="PANTHER" id="PTHR42715:SF10">
    <property type="entry name" value="BETA-GLUCOSIDASE"/>
    <property type="match status" value="1"/>
</dbReference>
<name>A0ABT9MKH4_9ACTN</name>
<protein>
    <submittedName>
        <fullName evidence="6">Beta-glucosidase</fullName>
        <ecNumber evidence="6">3.2.1.21</ecNumber>
    </submittedName>
</protein>
<comment type="similarity">
    <text evidence="1 4">Belongs to the glycosyl hydrolase 3 family.</text>
</comment>
<evidence type="ECO:0000256" key="2">
    <source>
        <dbReference type="ARBA" id="ARBA00022801"/>
    </source>
</evidence>
<dbReference type="EMBL" id="JAUSRA010000001">
    <property type="protein sequence ID" value="MDP9791556.1"/>
    <property type="molecule type" value="Genomic_DNA"/>
</dbReference>
<evidence type="ECO:0000256" key="1">
    <source>
        <dbReference type="ARBA" id="ARBA00005336"/>
    </source>
</evidence>
<evidence type="ECO:0000259" key="5">
    <source>
        <dbReference type="PROSITE" id="PS51820"/>
    </source>
</evidence>
<dbReference type="GO" id="GO:0008422">
    <property type="term" value="F:beta-glucosidase activity"/>
    <property type="evidence" value="ECO:0007669"/>
    <property type="project" value="UniProtKB-EC"/>
</dbReference>
<comment type="caution">
    <text evidence="6">The sequence shown here is derived from an EMBL/GenBank/DDBJ whole genome shotgun (WGS) entry which is preliminary data.</text>
</comment>
<dbReference type="SUPFAM" id="SSF56988">
    <property type="entry name" value="Anthrax protective antigen"/>
    <property type="match status" value="1"/>
</dbReference>
<organism evidence="6 7">
    <name type="scientific">Catenuloplanes nepalensis</name>
    <dbReference type="NCBI Taxonomy" id="587533"/>
    <lineage>
        <taxon>Bacteria</taxon>
        <taxon>Bacillati</taxon>
        <taxon>Actinomycetota</taxon>
        <taxon>Actinomycetes</taxon>
        <taxon>Micromonosporales</taxon>
        <taxon>Micromonosporaceae</taxon>
        <taxon>Catenuloplanes</taxon>
    </lineage>
</organism>
<dbReference type="Gene3D" id="3.40.50.1700">
    <property type="entry name" value="Glycoside hydrolase family 3 C-terminal domain"/>
    <property type="match status" value="1"/>
</dbReference>
<dbReference type="InterPro" id="IPR050288">
    <property type="entry name" value="Cellulose_deg_GH3"/>
</dbReference>
<dbReference type="InterPro" id="IPR017853">
    <property type="entry name" value="GH"/>
</dbReference>
<keyword evidence="4 6" id="KW-0326">Glycosidase</keyword>
<gene>
    <name evidence="6" type="ORF">J2S43_000068</name>
</gene>
<sequence length="803" mass="85011">MSDDAKREEAVERALAGLGVEDKVRLLSGQDFWTLPALPEIGLASLVMSDGPVGVRGTGWAPDDPSVALPSPTALAATWDVGLARTAGRMLGQECRRKGVHVLLAPTVNLHRSPLGGRHFECYSEDPFLTGEIGTGYVTGVQDQGVGTTVKHFVGNDSETGRMTVDVRVGERALRELYLAPFARITAAGAWGVMAAYNTVGGLTMTEHGPLQNDVLKREWDWDGVIVSDWTAARSTVPSALGGLDVVMPAFGDPWGPALVEAVRAGEVPERILDDKVRRVLRLATRVGALDGAGDAPRLPPLDGSEIAHEIATRSFVLARNEQNLLPLDAGSLRTVALLGALAEDARVLGGGSAQVFPPHVISPRDGLTAALPGASVVFAGGADPRPHLPALVCDGLTATLRAADFRRLHTTPLPFATVRWMGGLPHGVDPAELSTVEITGRLSPAESGVHQLSIIGFGQCVLRVAGDVLFEGSVFADDADPETVFHEPVERRFPVPLTAGEPVDVSLTLEVRPASAGFVNIGLGYAAPGPSPDELLDRAVAVARDADVAVVVVGTTEEVESEGFDRTTLALPGRQDELVLRVAAANPRTIVVVNSGSPVLMPWAGEVSSILLTWFPGQEAGAALADVLLGRAEPGGRLPTTWPRRDSDALPTTPADGVLSYDEGIYIGYRAWQRGTTAPLFPFGHGLGYTTWSYESLTVEPDPAQAGTAVVRVRNTGSRPGREVVQIYAGAVVGTTVDRPLRWLAGFAPVSAAPGETVEARIPLPERAFQVWDDGWQAVPGTYRIEAARSVEDRPLSTEIRI</sequence>
<reference evidence="6 7" key="1">
    <citation type="submission" date="2023-07" db="EMBL/GenBank/DDBJ databases">
        <title>Sequencing the genomes of 1000 actinobacteria strains.</title>
        <authorList>
            <person name="Klenk H.-P."/>
        </authorList>
    </citation>
    <scope>NUCLEOTIDE SEQUENCE [LARGE SCALE GENOMIC DNA]</scope>
    <source>
        <strain evidence="6 7">DSM 44710</strain>
    </source>
</reference>
<dbReference type="PANTHER" id="PTHR42715">
    <property type="entry name" value="BETA-GLUCOSIDASE"/>
    <property type="match status" value="1"/>
</dbReference>
<dbReference type="InterPro" id="IPR026891">
    <property type="entry name" value="Fn3-like"/>
</dbReference>
<accession>A0ABT9MKH4</accession>
<dbReference type="Gene3D" id="2.60.120.260">
    <property type="entry name" value="Galactose-binding domain-like"/>
    <property type="match status" value="1"/>
</dbReference>
<dbReference type="SUPFAM" id="SSF51445">
    <property type="entry name" value="(Trans)glycosidases"/>
    <property type="match status" value="1"/>
</dbReference>
<keyword evidence="2 4" id="KW-0378">Hydrolase</keyword>
<dbReference type="Proteomes" id="UP001240984">
    <property type="component" value="Unassembled WGS sequence"/>
</dbReference>
<dbReference type="InterPro" id="IPR013783">
    <property type="entry name" value="Ig-like_fold"/>
</dbReference>
<evidence type="ECO:0000313" key="6">
    <source>
        <dbReference type="EMBL" id="MDP9791556.1"/>
    </source>
</evidence>
<dbReference type="Pfam" id="PF01915">
    <property type="entry name" value="Glyco_hydro_3_C"/>
    <property type="match status" value="1"/>
</dbReference>
<dbReference type="PROSITE" id="PS51820">
    <property type="entry name" value="PA14"/>
    <property type="match status" value="1"/>
</dbReference>
<dbReference type="RefSeq" id="WP_306826425.1">
    <property type="nucleotide sequence ID" value="NZ_JAUSRA010000001.1"/>
</dbReference>
<dbReference type="InterPro" id="IPR001764">
    <property type="entry name" value="Glyco_hydro_3_N"/>
</dbReference>
<keyword evidence="7" id="KW-1185">Reference proteome</keyword>
<dbReference type="Gene3D" id="3.20.20.300">
    <property type="entry name" value="Glycoside hydrolase, family 3, N-terminal domain"/>
    <property type="match status" value="1"/>
</dbReference>
<proteinExistence type="inferred from homology"/>
<dbReference type="SUPFAM" id="SSF52279">
    <property type="entry name" value="Beta-D-glucan exohydrolase, C-terminal domain"/>
    <property type="match status" value="1"/>
</dbReference>
<dbReference type="SMART" id="SM01217">
    <property type="entry name" value="Fn3_like"/>
    <property type="match status" value="1"/>
</dbReference>
<evidence type="ECO:0000256" key="4">
    <source>
        <dbReference type="RuleBase" id="RU361161"/>
    </source>
</evidence>
<dbReference type="PRINTS" id="PR00133">
    <property type="entry name" value="GLHYDRLASE3"/>
</dbReference>
<dbReference type="InterPro" id="IPR036881">
    <property type="entry name" value="Glyco_hydro_3_C_sf"/>
</dbReference>
<dbReference type="EC" id="3.2.1.21" evidence="6"/>
<dbReference type="InterPro" id="IPR019800">
    <property type="entry name" value="Glyco_hydro_3_AS"/>
</dbReference>
<dbReference type="Pfam" id="PF14310">
    <property type="entry name" value="Fn3-like"/>
    <property type="match status" value="1"/>
</dbReference>
<dbReference type="InterPro" id="IPR037524">
    <property type="entry name" value="PA14/GLEYA"/>
</dbReference>
<dbReference type="InterPro" id="IPR036962">
    <property type="entry name" value="Glyco_hydro_3_N_sf"/>
</dbReference>
<keyword evidence="3" id="KW-0119">Carbohydrate metabolism</keyword>
<feature type="domain" description="PA14" evidence="5">
    <location>
        <begin position="392"/>
        <end position="541"/>
    </location>
</feature>
<dbReference type="PROSITE" id="PS00775">
    <property type="entry name" value="GLYCOSYL_HYDROL_F3"/>
    <property type="match status" value="1"/>
</dbReference>
<dbReference type="Gene3D" id="2.60.40.10">
    <property type="entry name" value="Immunoglobulins"/>
    <property type="match status" value="1"/>
</dbReference>
<dbReference type="InterPro" id="IPR002772">
    <property type="entry name" value="Glyco_hydro_3_C"/>
</dbReference>
<evidence type="ECO:0000256" key="3">
    <source>
        <dbReference type="ARBA" id="ARBA00023277"/>
    </source>
</evidence>
<dbReference type="Pfam" id="PF00933">
    <property type="entry name" value="Glyco_hydro_3"/>
    <property type="match status" value="1"/>
</dbReference>
<evidence type="ECO:0000313" key="7">
    <source>
        <dbReference type="Proteomes" id="UP001240984"/>
    </source>
</evidence>